<dbReference type="PANTHER" id="PTHR24171">
    <property type="entry name" value="ANKYRIN REPEAT DOMAIN-CONTAINING PROTEIN 39-RELATED"/>
    <property type="match status" value="1"/>
</dbReference>
<feature type="repeat" description="ANK" evidence="3">
    <location>
        <begin position="39"/>
        <end position="71"/>
    </location>
</feature>
<proteinExistence type="predicted"/>
<evidence type="ECO:0000313" key="4">
    <source>
        <dbReference type="EMBL" id="OUD14358.1"/>
    </source>
</evidence>
<keyword evidence="2 3" id="KW-0040">ANK repeat</keyword>
<dbReference type="SMART" id="SM00248">
    <property type="entry name" value="ANK"/>
    <property type="match status" value="2"/>
</dbReference>
<dbReference type="RefSeq" id="WP_176329797.1">
    <property type="nucleotide sequence ID" value="NZ_MSLT01000012.1"/>
</dbReference>
<dbReference type="SUPFAM" id="SSF48403">
    <property type="entry name" value="Ankyrin repeat"/>
    <property type="match status" value="1"/>
</dbReference>
<dbReference type="Proteomes" id="UP000194798">
    <property type="component" value="Unassembled WGS sequence"/>
</dbReference>
<dbReference type="PROSITE" id="PS50088">
    <property type="entry name" value="ANK_REPEAT"/>
    <property type="match status" value="2"/>
</dbReference>
<feature type="repeat" description="ANK" evidence="3">
    <location>
        <begin position="72"/>
        <end position="104"/>
    </location>
</feature>
<dbReference type="EMBL" id="MSLT01000012">
    <property type="protein sequence ID" value="OUD14358.1"/>
    <property type="molecule type" value="Genomic_DNA"/>
</dbReference>
<accession>A0A251X8G1</accession>
<gene>
    <name evidence="4" type="ORF">TPSD3_08555</name>
</gene>
<comment type="caution">
    <text evidence="4">The sequence shown here is derived from an EMBL/GenBank/DDBJ whole genome shotgun (WGS) entry which is preliminary data.</text>
</comment>
<evidence type="ECO:0000313" key="5">
    <source>
        <dbReference type="Proteomes" id="UP000194798"/>
    </source>
</evidence>
<protein>
    <submittedName>
        <fullName evidence="4">Uncharacterized protein</fullName>
    </submittedName>
</protein>
<keyword evidence="5" id="KW-1185">Reference proteome</keyword>
<organism evidence="4 5">
    <name type="scientific">Thioflexithrix psekupsensis</name>
    <dbReference type="NCBI Taxonomy" id="1570016"/>
    <lineage>
        <taxon>Bacteria</taxon>
        <taxon>Pseudomonadati</taxon>
        <taxon>Pseudomonadota</taxon>
        <taxon>Gammaproteobacteria</taxon>
        <taxon>Thiotrichales</taxon>
        <taxon>Thioflexithrix</taxon>
    </lineage>
</organism>
<dbReference type="InterPro" id="IPR002110">
    <property type="entry name" value="Ankyrin_rpt"/>
</dbReference>
<name>A0A251X8G1_9GAMM</name>
<dbReference type="Pfam" id="PF12796">
    <property type="entry name" value="Ank_2"/>
    <property type="match status" value="1"/>
</dbReference>
<dbReference type="InterPro" id="IPR036770">
    <property type="entry name" value="Ankyrin_rpt-contain_sf"/>
</dbReference>
<dbReference type="Gene3D" id="1.25.40.20">
    <property type="entry name" value="Ankyrin repeat-containing domain"/>
    <property type="match status" value="1"/>
</dbReference>
<evidence type="ECO:0000256" key="1">
    <source>
        <dbReference type="ARBA" id="ARBA00022737"/>
    </source>
</evidence>
<sequence>MFNSSQLRYFLLAAVRGDMLKIQRYLERDQWPVDLTYQGKPSALGYAAMRGHLGLVDYLLDHEADVNYSDRLGQTPLFYATLSNYPAVVSLLLLRGANLYHQNQFGDTALILALRRPSLHGCAEILAQPEAAFVQPRVTAILNLNPYNQQCFYN</sequence>
<keyword evidence="1" id="KW-0677">Repeat</keyword>
<dbReference type="PROSITE" id="PS50297">
    <property type="entry name" value="ANK_REP_REGION"/>
    <property type="match status" value="2"/>
</dbReference>
<reference evidence="4 5" key="1">
    <citation type="submission" date="2016-12" db="EMBL/GenBank/DDBJ databases">
        <title>Thioflexothrix psekupsii D3 genome sequencing and assembly.</title>
        <authorList>
            <person name="Fomenkov A."/>
            <person name="Vincze T."/>
            <person name="Grabovich M."/>
            <person name="Anton B.P."/>
            <person name="Dubinina G."/>
            <person name="Orlova M."/>
            <person name="Belousova E."/>
            <person name="Roberts R.J."/>
        </authorList>
    </citation>
    <scope>NUCLEOTIDE SEQUENCE [LARGE SCALE GENOMIC DNA]</scope>
    <source>
        <strain evidence="4">D3</strain>
    </source>
</reference>
<dbReference type="AlphaFoldDB" id="A0A251X8G1"/>
<evidence type="ECO:0000256" key="3">
    <source>
        <dbReference type="PROSITE-ProRule" id="PRU00023"/>
    </source>
</evidence>
<evidence type="ECO:0000256" key="2">
    <source>
        <dbReference type="ARBA" id="ARBA00023043"/>
    </source>
</evidence>